<sequence length="87" mass="9998">MSRNLKSRSAVTLLSGCDRERRAAVCVHAKSTLLRVGSVFCVTPLLSPEPEDINTRRRRRTTRRRHCGVNRESCLRDDKPLSRLQHN</sequence>
<organism evidence="1 2">
    <name type="scientific">Ameiurus melas</name>
    <name type="common">Black bullhead</name>
    <name type="synonym">Silurus melas</name>
    <dbReference type="NCBI Taxonomy" id="219545"/>
    <lineage>
        <taxon>Eukaryota</taxon>
        <taxon>Metazoa</taxon>
        <taxon>Chordata</taxon>
        <taxon>Craniata</taxon>
        <taxon>Vertebrata</taxon>
        <taxon>Euteleostomi</taxon>
        <taxon>Actinopterygii</taxon>
        <taxon>Neopterygii</taxon>
        <taxon>Teleostei</taxon>
        <taxon>Ostariophysi</taxon>
        <taxon>Siluriformes</taxon>
        <taxon>Ictaluridae</taxon>
        <taxon>Ameiurus</taxon>
    </lineage>
</organism>
<name>A0A7J5ZMI0_AMEME</name>
<comment type="caution">
    <text evidence="1">The sequence shown here is derived from an EMBL/GenBank/DDBJ whole genome shotgun (WGS) entry which is preliminary data.</text>
</comment>
<reference evidence="1 2" key="1">
    <citation type="submission" date="2020-02" db="EMBL/GenBank/DDBJ databases">
        <title>A chromosome-scale genome assembly of the black bullhead catfish (Ameiurus melas).</title>
        <authorList>
            <person name="Wen M."/>
            <person name="Zham M."/>
            <person name="Cabau C."/>
            <person name="Klopp C."/>
            <person name="Donnadieu C."/>
            <person name="Roques C."/>
            <person name="Bouchez O."/>
            <person name="Lampietro C."/>
            <person name="Jouanno E."/>
            <person name="Herpin A."/>
            <person name="Louis A."/>
            <person name="Berthelot C."/>
            <person name="Parey E."/>
            <person name="Roest-Crollius H."/>
            <person name="Braasch I."/>
            <person name="Postlethwait J."/>
            <person name="Robinson-Rechavi M."/>
            <person name="Echchiki A."/>
            <person name="Begum T."/>
            <person name="Montfort J."/>
            <person name="Schartl M."/>
            <person name="Bobe J."/>
            <person name="Guiguen Y."/>
        </authorList>
    </citation>
    <scope>NUCLEOTIDE SEQUENCE [LARGE SCALE GENOMIC DNA]</scope>
    <source>
        <strain evidence="1">M_S1</strain>
        <tissue evidence="1">Blood</tissue>
    </source>
</reference>
<dbReference type="Proteomes" id="UP000593565">
    <property type="component" value="Unassembled WGS sequence"/>
</dbReference>
<keyword evidence="2" id="KW-1185">Reference proteome</keyword>
<proteinExistence type="predicted"/>
<evidence type="ECO:0000313" key="1">
    <source>
        <dbReference type="EMBL" id="KAF4071101.1"/>
    </source>
</evidence>
<accession>A0A7J5ZMI0</accession>
<dbReference type="EMBL" id="JAAGNN010000028">
    <property type="protein sequence ID" value="KAF4071101.1"/>
    <property type="molecule type" value="Genomic_DNA"/>
</dbReference>
<protein>
    <submittedName>
        <fullName evidence="1">Uncharacterized protein</fullName>
    </submittedName>
</protein>
<evidence type="ECO:0000313" key="2">
    <source>
        <dbReference type="Proteomes" id="UP000593565"/>
    </source>
</evidence>
<gene>
    <name evidence="1" type="ORF">AMELA_G00281130</name>
</gene>
<dbReference type="AlphaFoldDB" id="A0A7J5ZMI0"/>